<dbReference type="Proteomes" id="UP000253529">
    <property type="component" value="Unassembled WGS sequence"/>
</dbReference>
<keyword evidence="1" id="KW-0732">Signal</keyword>
<protein>
    <submittedName>
        <fullName evidence="2">Uncharacterized protein</fullName>
    </submittedName>
</protein>
<evidence type="ECO:0000313" key="2">
    <source>
        <dbReference type="EMBL" id="RBP01049.1"/>
    </source>
</evidence>
<feature type="chain" id="PRO_5016991900" evidence="1">
    <location>
        <begin position="27"/>
        <end position="179"/>
    </location>
</feature>
<reference evidence="2 3" key="1">
    <citation type="submission" date="2018-06" db="EMBL/GenBank/DDBJ databases">
        <title>Genomic Encyclopedia of Type Strains, Phase IV (KMG-IV): sequencing the most valuable type-strain genomes for metagenomic binning, comparative biology and taxonomic classification.</title>
        <authorList>
            <person name="Goeker M."/>
        </authorList>
    </citation>
    <scope>NUCLEOTIDE SEQUENCE [LARGE SCALE GENOMIC DNA]</scope>
    <source>
        <strain evidence="2 3">DSM 24875</strain>
    </source>
</reference>
<dbReference type="RefSeq" id="WP_113893998.1">
    <property type="nucleotide sequence ID" value="NZ_QNRK01000060.1"/>
</dbReference>
<sequence>MNWSRLARNALLALGLAALGPPPAEAVEIVGGALPAAQMSDGLLTQVRAVRVGRPAAVRRPVHRPGGVRRPAGAYRAPGHRPGYRPVARPGYRPPVARPGYRPVGRPVGRAVVVAPRAVWVGRPGWYRWAPGGAIAAGAAIGFATAAVAASWAGAPPQPGLCWYYTDPSRTQGFWDACP</sequence>
<dbReference type="AlphaFoldDB" id="A0A366EHW7"/>
<gene>
    <name evidence="2" type="ORF">DFR50_16016</name>
</gene>
<evidence type="ECO:0000256" key="1">
    <source>
        <dbReference type="SAM" id="SignalP"/>
    </source>
</evidence>
<feature type="signal peptide" evidence="1">
    <location>
        <begin position="1"/>
        <end position="26"/>
    </location>
</feature>
<accession>A0A366EHW7</accession>
<proteinExistence type="predicted"/>
<keyword evidence="3" id="KW-1185">Reference proteome</keyword>
<organism evidence="2 3">
    <name type="scientific">Roseiarcus fermentans</name>
    <dbReference type="NCBI Taxonomy" id="1473586"/>
    <lineage>
        <taxon>Bacteria</taxon>
        <taxon>Pseudomonadati</taxon>
        <taxon>Pseudomonadota</taxon>
        <taxon>Alphaproteobacteria</taxon>
        <taxon>Hyphomicrobiales</taxon>
        <taxon>Roseiarcaceae</taxon>
        <taxon>Roseiarcus</taxon>
    </lineage>
</organism>
<comment type="caution">
    <text evidence="2">The sequence shown here is derived from an EMBL/GenBank/DDBJ whole genome shotgun (WGS) entry which is preliminary data.</text>
</comment>
<evidence type="ECO:0000313" key="3">
    <source>
        <dbReference type="Proteomes" id="UP000253529"/>
    </source>
</evidence>
<dbReference type="EMBL" id="QNRK01000060">
    <property type="protein sequence ID" value="RBP01049.1"/>
    <property type="molecule type" value="Genomic_DNA"/>
</dbReference>
<name>A0A366EHW7_9HYPH</name>